<feature type="modified residue" description="N6-(pyridoxal phosphate)lysine" evidence="2">
    <location>
        <position position="37"/>
    </location>
</feature>
<feature type="domain" description="Alanine racemase N-terminal" evidence="4">
    <location>
        <begin position="29"/>
        <end position="224"/>
    </location>
</feature>
<dbReference type="Gene3D" id="3.20.20.10">
    <property type="entry name" value="Alanine racemase"/>
    <property type="match status" value="1"/>
</dbReference>
<dbReference type="Pfam" id="PF01168">
    <property type="entry name" value="Ala_racemase_N"/>
    <property type="match status" value="1"/>
</dbReference>
<evidence type="ECO:0000256" key="2">
    <source>
        <dbReference type="HAMAP-Rule" id="MF_02087"/>
    </source>
</evidence>
<keyword evidence="6" id="KW-1185">Reference proteome</keyword>
<dbReference type="RefSeq" id="WP_286337069.1">
    <property type="nucleotide sequence ID" value="NZ_AP027370.1"/>
</dbReference>
<dbReference type="HAMAP" id="MF_02087">
    <property type="entry name" value="PLP_homeostasis"/>
    <property type="match status" value="1"/>
</dbReference>
<dbReference type="PANTHER" id="PTHR10146:SF14">
    <property type="entry name" value="PYRIDOXAL PHOSPHATE HOMEOSTASIS PROTEIN"/>
    <property type="match status" value="1"/>
</dbReference>
<dbReference type="PROSITE" id="PS01211">
    <property type="entry name" value="UPF0001"/>
    <property type="match status" value="1"/>
</dbReference>
<gene>
    <name evidence="5" type="ORF">HCR_01670</name>
</gene>
<comment type="similarity">
    <text evidence="2 3">Belongs to the pyridoxal phosphate-binding protein YggS/PROSC family.</text>
</comment>
<reference evidence="5 6" key="1">
    <citation type="submission" date="2023-03" db="EMBL/GenBank/DDBJ databases">
        <title>Description of Hydrogenimonas sp. ISO32.</title>
        <authorList>
            <person name="Mino S."/>
            <person name="Fukazawa S."/>
            <person name="Sawabe T."/>
        </authorList>
    </citation>
    <scope>NUCLEOTIDE SEQUENCE [LARGE SCALE GENOMIC DNA]</scope>
    <source>
        <strain evidence="5 6">ISO32</strain>
    </source>
</reference>
<evidence type="ECO:0000313" key="6">
    <source>
        <dbReference type="Proteomes" id="UP001321445"/>
    </source>
</evidence>
<accession>A0ABN6WRS3</accession>
<evidence type="ECO:0000256" key="3">
    <source>
        <dbReference type="RuleBase" id="RU004514"/>
    </source>
</evidence>
<evidence type="ECO:0000256" key="1">
    <source>
        <dbReference type="ARBA" id="ARBA00022898"/>
    </source>
</evidence>
<dbReference type="EMBL" id="AP027370">
    <property type="protein sequence ID" value="BDY11855.1"/>
    <property type="molecule type" value="Genomic_DNA"/>
</dbReference>
<proteinExistence type="inferred from homology"/>
<dbReference type="InterPro" id="IPR011078">
    <property type="entry name" value="PyrdxlP_homeostasis"/>
</dbReference>
<organism evidence="5 6">
    <name type="scientific">Hydrogenimonas cancrithermarum</name>
    <dbReference type="NCBI Taxonomy" id="2993563"/>
    <lineage>
        <taxon>Bacteria</taxon>
        <taxon>Pseudomonadati</taxon>
        <taxon>Campylobacterota</taxon>
        <taxon>Epsilonproteobacteria</taxon>
        <taxon>Campylobacterales</taxon>
        <taxon>Hydrogenimonadaceae</taxon>
        <taxon>Hydrogenimonas</taxon>
    </lineage>
</organism>
<dbReference type="CDD" id="cd00635">
    <property type="entry name" value="PLPDE_III_YBL036c_like"/>
    <property type="match status" value="1"/>
</dbReference>
<name>A0ABN6WRS3_9BACT</name>
<dbReference type="SUPFAM" id="SSF51419">
    <property type="entry name" value="PLP-binding barrel"/>
    <property type="match status" value="1"/>
</dbReference>
<dbReference type="NCBIfam" id="TIGR00044">
    <property type="entry name" value="YggS family pyridoxal phosphate-dependent enzyme"/>
    <property type="match status" value="1"/>
</dbReference>
<comment type="function">
    <text evidence="2">Pyridoxal 5'-phosphate (PLP)-binding protein, which is involved in PLP homeostasis.</text>
</comment>
<dbReference type="PIRSF" id="PIRSF004848">
    <property type="entry name" value="YBL036c_PLPDEIII"/>
    <property type="match status" value="1"/>
</dbReference>
<dbReference type="PANTHER" id="PTHR10146">
    <property type="entry name" value="PROLINE SYNTHETASE CO-TRANSCRIBED BACTERIAL HOMOLOG PROTEIN"/>
    <property type="match status" value="1"/>
</dbReference>
<evidence type="ECO:0000259" key="4">
    <source>
        <dbReference type="Pfam" id="PF01168"/>
    </source>
</evidence>
<dbReference type="InterPro" id="IPR029066">
    <property type="entry name" value="PLP-binding_barrel"/>
</dbReference>
<keyword evidence="1 2" id="KW-0663">Pyridoxal phosphate</keyword>
<dbReference type="Proteomes" id="UP001321445">
    <property type="component" value="Chromosome"/>
</dbReference>
<protein>
    <recommendedName>
        <fullName evidence="2">Pyridoxal phosphate homeostasis protein</fullName>
        <shortName evidence="2">PLP homeostasis protein</shortName>
    </recommendedName>
</protein>
<evidence type="ECO:0000313" key="5">
    <source>
        <dbReference type="EMBL" id="BDY11855.1"/>
    </source>
</evidence>
<dbReference type="InterPro" id="IPR001608">
    <property type="entry name" value="Ala_racemase_N"/>
</dbReference>
<sequence>MDRAQMQERLDRLIWRVEEARIRRSEHHIVKMVAVSKYADEAQIRMLYDLGQRAFGENKVQMLQERVDLLEDLPIEWHFIGRLQKNKINHLIRANPFMMQSLDSLELAAAMQKRLAEQDVTMECLMQINSAKEETKAGVMPEEAEEIYLMIKEKCPNIDLRGVMTIGAHVEDEAMIRKSFETTYAIFDRLKGEGAEICSMGMSHDFELAIECGSNMIRIGSLLFK</sequence>